<name>A0A0N4UVV8_ENTVE</name>
<sequence length="311" mass="35223">MSDSDSQCGFCSRLGSQYLCPRCKMKYCSLKCYRSELHKKCAEGFYRECVINETKGLNCNANGKDVGITSFEEYMRRNGGRNEPGTSSGKSEPEEGEAWDSDDELADDLDYLEIVKEKTLSEWEKTNVDEVDRNLTALGVGLEPDQLYAKLTDIEKKEFNKLAEQMQQNLCGVNRSAFKPKREEKTALVVDKIASQLVGGHTRLFAVIYFNHRQYKIGENDLISVAGNIPVDVMLVGGKNFTFIGRPLLKPPFVVVNATVIEKTTTYPKIKYEHINHAQITSLKWLSTELTVLRINEILLDEKSLRSLCEH</sequence>
<comment type="similarity">
    <text evidence="1">Belongs to the bacterial ribosomal protein bL21 family.</text>
</comment>
<dbReference type="InterPro" id="IPR028909">
    <property type="entry name" value="bL21-like"/>
</dbReference>
<keyword evidence="3" id="KW-0479">Metal-binding</keyword>
<dbReference type="Proteomes" id="UP000274131">
    <property type="component" value="Unassembled WGS sequence"/>
</dbReference>
<dbReference type="SUPFAM" id="SSF141091">
    <property type="entry name" value="L21p-like"/>
    <property type="match status" value="1"/>
</dbReference>
<dbReference type="GO" id="GO:0003735">
    <property type="term" value="F:structural constituent of ribosome"/>
    <property type="evidence" value="ECO:0007669"/>
    <property type="project" value="TreeGrafter"/>
</dbReference>
<dbReference type="AlphaFoldDB" id="A0A0N4UVV8"/>
<dbReference type="GO" id="GO:0008270">
    <property type="term" value="F:zinc ion binding"/>
    <property type="evidence" value="ECO:0007669"/>
    <property type="project" value="UniProtKB-UniRule"/>
</dbReference>
<feature type="region of interest" description="Disordered" evidence="4">
    <location>
        <begin position="76"/>
        <end position="102"/>
    </location>
</feature>
<evidence type="ECO:0000313" key="7">
    <source>
        <dbReference type="Proteomes" id="UP000274131"/>
    </source>
</evidence>
<gene>
    <name evidence="6" type="ORF">EVEC_LOCUS1303</name>
</gene>
<dbReference type="Pfam" id="PF00829">
    <property type="entry name" value="Ribosomal_L21p"/>
    <property type="match status" value="1"/>
</dbReference>
<evidence type="ECO:0000259" key="5">
    <source>
        <dbReference type="PROSITE" id="PS51083"/>
    </source>
</evidence>
<dbReference type="OrthoDB" id="5994at2759"/>
<dbReference type="PANTHER" id="PTHR21349">
    <property type="entry name" value="50S RIBOSOMAL PROTEIN L21"/>
    <property type="match status" value="1"/>
</dbReference>
<dbReference type="GO" id="GO:0005762">
    <property type="term" value="C:mitochondrial large ribosomal subunit"/>
    <property type="evidence" value="ECO:0007669"/>
    <property type="project" value="TreeGrafter"/>
</dbReference>
<evidence type="ECO:0000256" key="3">
    <source>
        <dbReference type="PROSITE-ProRule" id="PRU00453"/>
    </source>
</evidence>
<reference evidence="8" key="1">
    <citation type="submission" date="2017-02" db="UniProtKB">
        <authorList>
            <consortium name="WormBaseParasite"/>
        </authorList>
    </citation>
    <scope>IDENTIFICATION</scope>
</reference>
<evidence type="ECO:0000256" key="2">
    <source>
        <dbReference type="ARBA" id="ARBA00044129"/>
    </source>
</evidence>
<evidence type="ECO:0000256" key="1">
    <source>
        <dbReference type="ARBA" id="ARBA00008563"/>
    </source>
</evidence>
<dbReference type="STRING" id="51028.A0A0N4UVV8"/>
<dbReference type="Pfam" id="PF04438">
    <property type="entry name" value="zf-HIT"/>
    <property type="match status" value="1"/>
</dbReference>
<dbReference type="InterPro" id="IPR036164">
    <property type="entry name" value="bL21-like_sf"/>
</dbReference>
<dbReference type="WBParaSite" id="EVEC_0000159501-mRNA-1">
    <property type="protein sequence ID" value="EVEC_0000159501-mRNA-1"/>
    <property type="gene ID" value="EVEC_0000159501"/>
</dbReference>
<dbReference type="EMBL" id="UXUI01007195">
    <property type="protein sequence ID" value="VDD86160.1"/>
    <property type="molecule type" value="Genomic_DNA"/>
</dbReference>
<dbReference type="CDD" id="cd23024">
    <property type="entry name" value="zf-HIT_ZNHIT2-3"/>
    <property type="match status" value="1"/>
</dbReference>
<proteinExistence type="inferred from homology"/>
<keyword evidence="7" id="KW-1185">Reference proteome</keyword>
<reference evidence="6 7" key="2">
    <citation type="submission" date="2018-10" db="EMBL/GenBank/DDBJ databases">
        <authorList>
            <consortium name="Pathogen Informatics"/>
        </authorList>
    </citation>
    <scope>NUCLEOTIDE SEQUENCE [LARGE SCALE GENOMIC DNA]</scope>
</reference>
<dbReference type="PANTHER" id="PTHR21349:SF0">
    <property type="entry name" value="LARGE RIBOSOMAL SUBUNIT PROTEIN BL21M"/>
    <property type="match status" value="1"/>
</dbReference>
<dbReference type="Gene3D" id="3.30.60.190">
    <property type="match status" value="1"/>
</dbReference>
<accession>A0A0N4UVV8</accession>
<keyword evidence="3" id="KW-0862">Zinc</keyword>
<protein>
    <recommendedName>
        <fullName evidence="2">Large ribosomal subunit protein bL21m</fullName>
    </recommendedName>
</protein>
<evidence type="ECO:0000313" key="8">
    <source>
        <dbReference type="WBParaSite" id="EVEC_0000159501-mRNA-1"/>
    </source>
</evidence>
<keyword evidence="3" id="KW-0863">Zinc-finger</keyword>
<dbReference type="PROSITE" id="PS51083">
    <property type="entry name" value="ZF_HIT"/>
    <property type="match status" value="1"/>
</dbReference>
<evidence type="ECO:0000256" key="4">
    <source>
        <dbReference type="SAM" id="MobiDB-lite"/>
    </source>
</evidence>
<dbReference type="SUPFAM" id="SSF144232">
    <property type="entry name" value="HIT/MYND zinc finger-like"/>
    <property type="match status" value="1"/>
</dbReference>
<evidence type="ECO:0000313" key="6">
    <source>
        <dbReference type="EMBL" id="VDD86160.1"/>
    </source>
</evidence>
<organism evidence="8">
    <name type="scientific">Enterobius vermicularis</name>
    <name type="common">Human pinworm</name>
    <dbReference type="NCBI Taxonomy" id="51028"/>
    <lineage>
        <taxon>Eukaryota</taxon>
        <taxon>Metazoa</taxon>
        <taxon>Ecdysozoa</taxon>
        <taxon>Nematoda</taxon>
        <taxon>Chromadorea</taxon>
        <taxon>Rhabditida</taxon>
        <taxon>Spirurina</taxon>
        <taxon>Oxyuridomorpha</taxon>
        <taxon>Oxyuroidea</taxon>
        <taxon>Oxyuridae</taxon>
        <taxon>Enterobius</taxon>
    </lineage>
</organism>
<feature type="domain" description="HIT-type" evidence="5">
    <location>
        <begin position="8"/>
        <end position="41"/>
    </location>
</feature>
<dbReference type="InterPro" id="IPR007529">
    <property type="entry name" value="Znf_HIT"/>
</dbReference>